<keyword evidence="4" id="KW-0418">Kinase</keyword>
<proteinExistence type="predicted"/>
<dbReference type="GO" id="GO:0016260">
    <property type="term" value="P:selenocysteine biosynthetic process"/>
    <property type="evidence" value="ECO:0007669"/>
    <property type="project" value="TreeGrafter"/>
</dbReference>
<accession>A0A645HQK1</accession>
<keyword evidence="4" id="KW-0808">Transferase</keyword>
<feature type="domain" description="PurM-like C-terminal" evidence="3">
    <location>
        <begin position="1"/>
        <end position="108"/>
    </location>
</feature>
<dbReference type="EMBL" id="VSSQ01093631">
    <property type="protein sequence ID" value="MPN38414.1"/>
    <property type="molecule type" value="Genomic_DNA"/>
</dbReference>
<dbReference type="InterPro" id="IPR036676">
    <property type="entry name" value="PurM-like_C_sf"/>
</dbReference>
<dbReference type="PANTHER" id="PTHR10256:SF0">
    <property type="entry name" value="INACTIVE SELENIDE, WATER DIKINASE-LIKE PROTEIN-RELATED"/>
    <property type="match status" value="1"/>
</dbReference>
<name>A0A645HQK1_9ZZZZ</name>
<dbReference type="InterPro" id="IPR010918">
    <property type="entry name" value="PurM-like_C_dom"/>
</dbReference>
<dbReference type="GO" id="GO:0005524">
    <property type="term" value="F:ATP binding"/>
    <property type="evidence" value="ECO:0007669"/>
    <property type="project" value="UniProtKB-KW"/>
</dbReference>
<dbReference type="InterPro" id="IPR004536">
    <property type="entry name" value="SPS/SelD"/>
</dbReference>
<dbReference type="EC" id="2.7.9.3" evidence="4"/>
<keyword evidence="2" id="KW-0067">ATP-binding</keyword>
<gene>
    <name evidence="4" type="primary">selD_28</name>
    <name evidence="4" type="ORF">SDC9_185938</name>
</gene>
<reference evidence="4" key="1">
    <citation type="submission" date="2019-08" db="EMBL/GenBank/DDBJ databases">
        <authorList>
            <person name="Kucharzyk K."/>
            <person name="Murdoch R.W."/>
            <person name="Higgins S."/>
            <person name="Loffler F."/>
        </authorList>
    </citation>
    <scope>NUCLEOTIDE SEQUENCE</scope>
</reference>
<dbReference type="AlphaFoldDB" id="A0A645HQK1"/>
<comment type="caution">
    <text evidence="4">The sequence shown here is derived from an EMBL/GenBank/DDBJ whole genome shotgun (WGS) entry which is preliminary data.</text>
</comment>
<dbReference type="SUPFAM" id="SSF56042">
    <property type="entry name" value="PurM C-terminal domain-like"/>
    <property type="match status" value="1"/>
</dbReference>
<protein>
    <submittedName>
        <fullName evidence="4">Selenide, water dikinase</fullName>
        <ecNumber evidence="4">2.7.9.3</ecNumber>
    </submittedName>
</protein>
<dbReference type="Pfam" id="PF02769">
    <property type="entry name" value="AIRS_C"/>
    <property type="match status" value="1"/>
</dbReference>
<evidence type="ECO:0000256" key="1">
    <source>
        <dbReference type="ARBA" id="ARBA00022741"/>
    </source>
</evidence>
<evidence type="ECO:0000259" key="3">
    <source>
        <dbReference type="Pfam" id="PF02769"/>
    </source>
</evidence>
<organism evidence="4">
    <name type="scientific">bioreactor metagenome</name>
    <dbReference type="NCBI Taxonomy" id="1076179"/>
    <lineage>
        <taxon>unclassified sequences</taxon>
        <taxon>metagenomes</taxon>
        <taxon>ecological metagenomes</taxon>
    </lineage>
</organism>
<evidence type="ECO:0000256" key="2">
    <source>
        <dbReference type="ARBA" id="ARBA00022840"/>
    </source>
</evidence>
<sequence>MASGSKVNVKITSNAVPLLPDAAEAANMGLVPAGAYANRGYLSLVEFAQAVPENIRDLCFDPQTSGGLLISLPAGPAASLLDALHKAGVNAAAIIGEITSHGKGEIYVY</sequence>
<dbReference type="GO" id="GO:0004756">
    <property type="term" value="F:selenide, water dikinase activity"/>
    <property type="evidence" value="ECO:0007669"/>
    <property type="project" value="UniProtKB-EC"/>
</dbReference>
<dbReference type="Gene3D" id="3.90.650.10">
    <property type="entry name" value="PurM-like C-terminal domain"/>
    <property type="match status" value="1"/>
</dbReference>
<dbReference type="PANTHER" id="PTHR10256">
    <property type="entry name" value="SELENIDE, WATER DIKINASE"/>
    <property type="match status" value="1"/>
</dbReference>
<dbReference type="GO" id="GO:0005737">
    <property type="term" value="C:cytoplasm"/>
    <property type="evidence" value="ECO:0007669"/>
    <property type="project" value="TreeGrafter"/>
</dbReference>
<evidence type="ECO:0000313" key="4">
    <source>
        <dbReference type="EMBL" id="MPN38414.1"/>
    </source>
</evidence>
<keyword evidence="1" id="KW-0547">Nucleotide-binding</keyword>